<dbReference type="PANTHER" id="PTHR23138:SF94">
    <property type="entry name" value="RAN BINDING PROTEIN 1"/>
    <property type="match status" value="1"/>
</dbReference>
<dbReference type="InterPro" id="IPR045255">
    <property type="entry name" value="RanBP1-like"/>
</dbReference>
<dbReference type="SMART" id="SM00160">
    <property type="entry name" value="RanBD"/>
    <property type="match status" value="1"/>
</dbReference>
<dbReference type="Gene3D" id="2.30.29.30">
    <property type="entry name" value="Pleckstrin-homology domain (PH domain)/Phosphotyrosine-binding domain (PTB)"/>
    <property type="match status" value="1"/>
</dbReference>
<comment type="function">
    <text evidence="4">Plays a role in RAN-dependent nucleocytoplasmic transport. Alleviates the TNPO1-dependent inhibition of RAN GTPase activity and mediates the dissociation of RAN from proteins involved in transport into the nucleus. Induces a conformation change in the complex formed by XPO1 and RAN that triggers the release of the nuclear export signal of cargo proteins. Promotes the disassembly of the complex formed by RAN and importin beta. Promotes dissociation of RAN from a complex with KPNA2 and CSE1L. Required for normal mitotic spindle assembly and normal progress through mitosis via its effect on RAN. Does not increase the RAN GTPase activity by itself, but increases GTP hydrolysis mediated by RANGAP1. Inhibits RCC1-dependent exchange of RAN-bound GDP by GTP.</text>
</comment>
<evidence type="ECO:0000313" key="11">
    <source>
        <dbReference type="EMBL" id="JAT79092.1"/>
    </source>
</evidence>
<evidence type="ECO:0000256" key="3">
    <source>
        <dbReference type="ARBA" id="ARBA00022990"/>
    </source>
</evidence>
<name>A0A1D2AIS3_ORNBR</name>
<evidence type="ECO:0000256" key="8">
    <source>
        <dbReference type="ARBA" id="ARBA00081162"/>
    </source>
</evidence>
<feature type="non-terminal residue" evidence="11">
    <location>
        <position position="141"/>
    </location>
</feature>
<dbReference type="FunFam" id="2.30.29.30:FF:000824">
    <property type="entry name" value="Ran-specific GTPase-activating protein"/>
    <property type="match status" value="1"/>
</dbReference>
<comment type="subunit">
    <text evidence="6">Interacts with RAN (via C-terminus of GTP-bound form) but not with GDP-bound RAN. Identified in a complex composed of RAN, RANGAP1 and RANBP1. Identified in a complex that contains TNPO1, RAN and RANBP1. Identified in a complex that contains CSE1L, KPNA2, RAN and RANBP1. Identified in a complex with nucleotide-free RAN and RCC1.</text>
</comment>
<feature type="non-terminal residue" evidence="11">
    <location>
        <position position="1"/>
    </location>
</feature>
<evidence type="ECO:0000256" key="7">
    <source>
        <dbReference type="ARBA" id="ARBA00067380"/>
    </source>
</evidence>
<dbReference type="GO" id="GO:0005643">
    <property type="term" value="C:nuclear pore"/>
    <property type="evidence" value="ECO:0007669"/>
    <property type="project" value="TreeGrafter"/>
</dbReference>
<feature type="region of interest" description="Disordered" evidence="9">
    <location>
        <begin position="15"/>
        <end position="52"/>
    </location>
</feature>
<organism evidence="11">
    <name type="scientific">Ornithodoros brasiliensis</name>
    <name type="common">Mouro tick</name>
    <dbReference type="NCBI Taxonomy" id="888526"/>
    <lineage>
        <taxon>Eukaryota</taxon>
        <taxon>Metazoa</taxon>
        <taxon>Ecdysozoa</taxon>
        <taxon>Arthropoda</taxon>
        <taxon>Chelicerata</taxon>
        <taxon>Arachnida</taxon>
        <taxon>Acari</taxon>
        <taxon>Parasitiformes</taxon>
        <taxon>Ixodida</taxon>
        <taxon>Ixodoidea</taxon>
        <taxon>Argasidae</taxon>
        <taxon>Ornithodorinae</taxon>
        <taxon>Ornithodoros</taxon>
    </lineage>
</organism>
<evidence type="ECO:0000256" key="9">
    <source>
        <dbReference type="SAM" id="MobiDB-lite"/>
    </source>
</evidence>
<evidence type="ECO:0000256" key="5">
    <source>
        <dbReference type="ARBA" id="ARBA00061276"/>
    </source>
</evidence>
<keyword evidence="3" id="KW-0007">Acetylation</keyword>
<dbReference type="Pfam" id="PF00638">
    <property type="entry name" value="Ran_BP1"/>
    <property type="match status" value="1"/>
</dbReference>
<sequence>RLLLNWLNPRSSTAVMSDETAKKLKESKEEDKSFDRNACNQEEEHPSSPEIHFEPLVKLPLVEIKTLEEDEEELVKLRGKLYRYDSTESPAEWKERGTGEVKILKNRDGRCRIVMRRDKTIKICANHYVTNNMELKPNCGS</sequence>
<evidence type="ECO:0000256" key="4">
    <source>
        <dbReference type="ARBA" id="ARBA00056716"/>
    </source>
</evidence>
<dbReference type="PROSITE" id="PS50196">
    <property type="entry name" value="RANBD1"/>
    <property type="match status" value="1"/>
</dbReference>
<reference evidence="11" key="1">
    <citation type="submission" date="2016-07" db="EMBL/GenBank/DDBJ databases">
        <title>Salivary Glands transcriptome analysis on engorged females of Ornithodoros brasiliensis (Acari:Argasidae).</title>
        <authorList>
            <person name="Simons S.M."/>
            <person name="Carvalho E."/>
            <person name="Junqueira-de-Azevedo I."/>
            <person name="Ho P.L."/>
            <person name="Giovanni D."/>
            <person name="Mendonca R."/>
            <person name="Onofrio V."/>
            <person name="Landulfo G."/>
            <person name="Ramirez D."/>
            <person name="Barros-Battesti D."/>
        </authorList>
    </citation>
    <scope>NUCLEOTIDE SEQUENCE</scope>
    <source>
        <strain evidence="11">Female</strain>
        <tissue evidence="11">Salivary gland</tissue>
    </source>
</reference>
<dbReference type="InterPro" id="IPR000156">
    <property type="entry name" value="Ran_bind_dom"/>
</dbReference>
<evidence type="ECO:0000256" key="1">
    <source>
        <dbReference type="ARBA" id="ARBA00022468"/>
    </source>
</evidence>
<accession>A0A1D2AIS3</accession>
<dbReference type="AlphaFoldDB" id="A0A1D2AIS3"/>
<proteinExistence type="inferred from homology"/>
<feature type="compositionally biased region" description="Basic and acidic residues" evidence="9">
    <location>
        <begin position="42"/>
        <end position="52"/>
    </location>
</feature>
<feature type="domain" description="RanBD1" evidence="10">
    <location>
        <begin position="52"/>
        <end position="141"/>
    </location>
</feature>
<dbReference type="PANTHER" id="PTHR23138">
    <property type="entry name" value="RAN BINDING PROTEIN"/>
    <property type="match status" value="1"/>
</dbReference>
<dbReference type="EMBL" id="GETE01000467">
    <property type="protein sequence ID" value="JAT79092.1"/>
    <property type="molecule type" value="Transcribed_RNA"/>
</dbReference>
<keyword evidence="1" id="KW-0343">GTPase activation</keyword>
<dbReference type="GO" id="GO:0005096">
    <property type="term" value="F:GTPase activator activity"/>
    <property type="evidence" value="ECO:0007669"/>
    <property type="project" value="UniProtKB-KW"/>
</dbReference>
<keyword evidence="2" id="KW-0597">Phosphoprotein</keyword>
<dbReference type="GO" id="GO:0005737">
    <property type="term" value="C:cytoplasm"/>
    <property type="evidence" value="ECO:0007669"/>
    <property type="project" value="TreeGrafter"/>
</dbReference>
<evidence type="ECO:0000256" key="6">
    <source>
        <dbReference type="ARBA" id="ARBA00066150"/>
    </source>
</evidence>
<dbReference type="SUPFAM" id="SSF50729">
    <property type="entry name" value="PH domain-like"/>
    <property type="match status" value="1"/>
</dbReference>
<protein>
    <recommendedName>
        <fullName evidence="7">Ran-specific GTPase-activating protein</fullName>
    </recommendedName>
    <alternativeName>
        <fullName evidence="8">Ran-binding protein 1</fullName>
    </alternativeName>
</protein>
<evidence type="ECO:0000259" key="10">
    <source>
        <dbReference type="PROSITE" id="PS50196"/>
    </source>
</evidence>
<feature type="compositionally biased region" description="Basic and acidic residues" evidence="9">
    <location>
        <begin position="19"/>
        <end position="35"/>
    </location>
</feature>
<evidence type="ECO:0000256" key="2">
    <source>
        <dbReference type="ARBA" id="ARBA00022553"/>
    </source>
</evidence>
<comment type="similarity">
    <text evidence="5">Belongs to the RANBP1 family.</text>
</comment>
<dbReference type="InterPro" id="IPR011993">
    <property type="entry name" value="PH-like_dom_sf"/>
</dbReference>